<dbReference type="EMBL" id="KN822151">
    <property type="protein sequence ID" value="KIM54629.1"/>
    <property type="molecule type" value="Genomic_DNA"/>
</dbReference>
<evidence type="ECO:0000256" key="8">
    <source>
        <dbReference type="SAM" id="MobiDB-lite"/>
    </source>
</evidence>
<proteinExistence type="inferred from homology"/>
<reference evidence="11" key="2">
    <citation type="submission" date="2015-01" db="EMBL/GenBank/DDBJ databases">
        <title>Evolutionary Origins and Diversification of the Mycorrhizal Mutualists.</title>
        <authorList>
            <consortium name="DOE Joint Genome Institute"/>
            <consortium name="Mycorrhizal Genomics Consortium"/>
            <person name="Kohler A."/>
            <person name="Kuo A."/>
            <person name="Nagy L.G."/>
            <person name="Floudas D."/>
            <person name="Copeland A."/>
            <person name="Barry K.W."/>
            <person name="Cichocki N."/>
            <person name="Veneault-Fourrey C."/>
            <person name="LaButti K."/>
            <person name="Lindquist E.A."/>
            <person name="Lipzen A."/>
            <person name="Lundell T."/>
            <person name="Morin E."/>
            <person name="Murat C."/>
            <person name="Riley R."/>
            <person name="Ohm R."/>
            <person name="Sun H."/>
            <person name="Tunlid A."/>
            <person name="Henrissat B."/>
            <person name="Grigoriev I.V."/>
            <person name="Hibbett D.S."/>
            <person name="Martin F."/>
        </authorList>
    </citation>
    <scope>NUCLEOTIDE SEQUENCE [LARGE SCALE GENOMIC DNA]</scope>
    <source>
        <strain evidence="11">Foug A</strain>
    </source>
</reference>
<comment type="similarity">
    <text evidence="3">Belongs to the RRM RBM34 family.</text>
</comment>
<evidence type="ECO:0000256" key="2">
    <source>
        <dbReference type="ARBA" id="ARBA00004604"/>
    </source>
</evidence>
<evidence type="ECO:0000256" key="5">
    <source>
        <dbReference type="ARBA" id="ARBA00022884"/>
    </source>
</evidence>
<dbReference type="InParanoid" id="A0A0C3DE33"/>
<dbReference type="GO" id="GO:0019843">
    <property type="term" value="F:rRNA binding"/>
    <property type="evidence" value="ECO:0007669"/>
    <property type="project" value="TreeGrafter"/>
</dbReference>
<keyword evidence="5 7" id="KW-0694">RNA-binding</keyword>
<dbReference type="InterPro" id="IPR035979">
    <property type="entry name" value="RBD_domain_sf"/>
</dbReference>
<dbReference type="STRING" id="1036808.A0A0C3DE33"/>
<dbReference type="PANTHER" id="PTHR23236">
    <property type="entry name" value="EUKARYOTIC TRANSLATION INITIATION FACTOR 4B/4H"/>
    <property type="match status" value="1"/>
</dbReference>
<dbReference type="GO" id="GO:0005730">
    <property type="term" value="C:nucleolus"/>
    <property type="evidence" value="ECO:0007669"/>
    <property type="project" value="UniProtKB-SubCell"/>
</dbReference>
<keyword evidence="11" id="KW-1185">Reference proteome</keyword>
<keyword evidence="6" id="KW-0539">Nucleus</keyword>
<dbReference type="HOGENOM" id="CLU_018832_0_0_1"/>
<dbReference type="InterPro" id="IPR000504">
    <property type="entry name" value="RRM_dom"/>
</dbReference>
<feature type="compositionally biased region" description="Basic residues" evidence="8">
    <location>
        <begin position="503"/>
        <end position="513"/>
    </location>
</feature>
<dbReference type="PROSITE" id="PS50102">
    <property type="entry name" value="RRM"/>
    <property type="match status" value="1"/>
</dbReference>
<evidence type="ECO:0000256" key="6">
    <source>
        <dbReference type="ARBA" id="ARBA00023242"/>
    </source>
</evidence>
<evidence type="ECO:0000313" key="11">
    <source>
        <dbReference type="Proteomes" id="UP000053989"/>
    </source>
</evidence>
<comment type="subcellular location">
    <subcellularLocation>
        <location evidence="2">Nucleus</location>
        <location evidence="2">Nucleolus</location>
    </subcellularLocation>
</comment>
<accession>A0A0C3DE33</accession>
<evidence type="ECO:0000259" key="9">
    <source>
        <dbReference type="PROSITE" id="PS50102"/>
    </source>
</evidence>
<feature type="region of interest" description="Disordered" evidence="8">
    <location>
        <begin position="447"/>
        <end position="566"/>
    </location>
</feature>
<name>A0A0C3DE33_9AGAM</name>
<organism evidence="10 11">
    <name type="scientific">Scleroderma citrinum Foug A</name>
    <dbReference type="NCBI Taxonomy" id="1036808"/>
    <lineage>
        <taxon>Eukaryota</taxon>
        <taxon>Fungi</taxon>
        <taxon>Dikarya</taxon>
        <taxon>Basidiomycota</taxon>
        <taxon>Agaricomycotina</taxon>
        <taxon>Agaricomycetes</taxon>
        <taxon>Agaricomycetidae</taxon>
        <taxon>Boletales</taxon>
        <taxon>Sclerodermatineae</taxon>
        <taxon>Sclerodermataceae</taxon>
        <taxon>Scleroderma</taxon>
    </lineage>
</organism>
<dbReference type="AlphaFoldDB" id="A0A0C3DE33"/>
<dbReference type="Proteomes" id="UP000053989">
    <property type="component" value="Unassembled WGS sequence"/>
</dbReference>
<dbReference type="PANTHER" id="PTHR23236:SF25">
    <property type="entry name" value="RNA-BINDING PROTEIN 34"/>
    <property type="match status" value="1"/>
</dbReference>
<protein>
    <recommendedName>
        <fullName evidence="4">Nucleolar protein 12</fullName>
    </recommendedName>
</protein>
<dbReference type="GO" id="GO:0000463">
    <property type="term" value="P:maturation of LSU-rRNA from tricistronic rRNA transcript (SSU-rRNA, 5.8S rRNA, LSU-rRNA)"/>
    <property type="evidence" value="ECO:0007669"/>
    <property type="project" value="TreeGrafter"/>
</dbReference>
<evidence type="ECO:0000256" key="4">
    <source>
        <dbReference type="ARBA" id="ARBA00015520"/>
    </source>
</evidence>
<evidence type="ECO:0000313" key="10">
    <source>
        <dbReference type="EMBL" id="KIM54629.1"/>
    </source>
</evidence>
<dbReference type="Gene3D" id="3.30.70.330">
    <property type="match status" value="2"/>
</dbReference>
<dbReference type="SUPFAM" id="SSF54928">
    <property type="entry name" value="RNA-binding domain, RBD"/>
    <property type="match status" value="2"/>
</dbReference>
<gene>
    <name evidence="10" type="ORF">SCLCIDRAFT_1221847</name>
</gene>
<evidence type="ECO:0000256" key="1">
    <source>
        <dbReference type="ARBA" id="ARBA00002475"/>
    </source>
</evidence>
<dbReference type="FunCoup" id="A0A0C3DE33">
    <property type="interactions" value="321"/>
</dbReference>
<feature type="compositionally biased region" description="Basic and acidic residues" evidence="8">
    <location>
        <begin position="483"/>
        <end position="502"/>
    </location>
</feature>
<sequence length="566" mass="62098">MSLTSFLLGASKKQSLDKDLDAVFKTQALEEPSSTPGPSNEKKRKSKNRGEEPKGKRSKSSGIEAAELKSDVIKTRRSHLKKTVGTAGPKPENLDIKTSKAGSSKLASKDLSDSDGGDSDGPSNLVHETLHANEPKAGGKSQKCVPSDETQAQKDARTIFIGNLPPEVAQTRPVQKQLRRHILAHLPTAKIESMRFRSIPFQTPTSKLPSDGDTSSDKKKVRQHERDRALAWLGVNSKDDTPKAEEKKFLTPSQKKKIAFINHDIHSSADSVHAYIVFAHPILPESRPANLPPPPPMMDPFEAVQLAVEKCDGSIFMDRMLRVDAVKCPTSSTNTASTSSAIGDPKLTVFVGNLDFASKEDDLRVFFEGLVNVERGPPVNESSPDGAKPKAWVTRVRMIRDRDTQLGKGFAYVQFADRTCVDEVLALEPDKLKFAKRKLRVQRCKNIPGGSVSLNTTASGPPRKPVNSSTPVVPKGDPSLGEKLVHMSKEERKQAKAADADRRARRMAKKRARMTLAKQGVSPKDKNKERVRKPATVRKEGGSSSRKTKKGRIRSEKSVAKRNAKK</sequence>
<feature type="domain" description="RRM" evidence="9">
    <location>
        <begin position="347"/>
        <end position="446"/>
    </location>
</feature>
<feature type="region of interest" description="Disordered" evidence="8">
    <location>
        <begin position="200"/>
        <end position="227"/>
    </location>
</feature>
<feature type="region of interest" description="Disordered" evidence="8">
    <location>
        <begin position="27"/>
        <end position="151"/>
    </location>
</feature>
<comment type="function">
    <text evidence="1">Involved in pre-25S rRNA processing.</text>
</comment>
<dbReference type="SMART" id="SM00360">
    <property type="entry name" value="RRM"/>
    <property type="match status" value="1"/>
</dbReference>
<dbReference type="OrthoDB" id="442677at2759"/>
<evidence type="ECO:0000256" key="3">
    <source>
        <dbReference type="ARBA" id="ARBA00007077"/>
    </source>
</evidence>
<dbReference type="InterPro" id="IPR012677">
    <property type="entry name" value="Nucleotide-bd_a/b_plait_sf"/>
</dbReference>
<evidence type="ECO:0000256" key="7">
    <source>
        <dbReference type="PROSITE-ProRule" id="PRU00176"/>
    </source>
</evidence>
<reference evidence="10 11" key="1">
    <citation type="submission" date="2014-04" db="EMBL/GenBank/DDBJ databases">
        <authorList>
            <consortium name="DOE Joint Genome Institute"/>
            <person name="Kuo A."/>
            <person name="Kohler A."/>
            <person name="Nagy L.G."/>
            <person name="Floudas D."/>
            <person name="Copeland A."/>
            <person name="Barry K.W."/>
            <person name="Cichocki N."/>
            <person name="Veneault-Fourrey C."/>
            <person name="LaButti K."/>
            <person name="Lindquist E.A."/>
            <person name="Lipzen A."/>
            <person name="Lundell T."/>
            <person name="Morin E."/>
            <person name="Murat C."/>
            <person name="Sun H."/>
            <person name="Tunlid A."/>
            <person name="Henrissat B."/>
            <person name="Grigoriev I.V."/>
            <person name="Hibbett D.S."/>
            <person name="Martin F."/>
            <person name="Nordberg H.P."/>
            <person name="Cantor M.N."/>
            <person name="Hua S.X."/>
        </authorList>
    </citation>
    <scope>NUCLEOTIDE SEQUENCE [LARGE SCALE GENOMIC DNA]</scope>
    <source>
        <strain evidence="10 11">Foug A</strain>
    </source>
</reference>